<reference evidence="2" key="1">
    <citation type="submission" date="2023-08" db="EMBL/GenBank/DDBJ databases">
        <authorList>
            <person name="Audoor S."/>
            <person name="Bilcke G."/>
        </authorList>
    </citation>
    <scope>NUCLEOTIDE SEQUENCE</scope>
</reference>
<feature type="compositionally biased region" description="Basic and acidic residues" evidence="1">
    <location>
        <begin position="72"/>
        <end position="85"/>
    </location>
</feature>
<name>A0AAD2CXY2_9STRA</name>
<dbReference type="EMBL" id="CAKOGP040001402">
    <property type="protein sequence ID" value="CAJ1945397.1"/>
    <property type="molecule type" value="Genomic_DNA"/>
</dbReference>
<feature type="compositionally biased region" description="Basic and acidic residues" evidence="1">
    <location>
        <begin position="8"/>
        <end position="20"/>
    </location>
</feature>
<feature type="region of interest" description="Disordered" evidence="1">
    <location>
        <begin position="61"/>
        <end position="85"/>
    </location>
</feature>
<dbReference type="Proteomes" id="UP001295423">
    <property type="component" value="Unassembled WGS sequence"/>
</dbReference>
<organism evidence="2 3">
    <name type="scientific">Cylindrotheca closterium</name>
    <dbReference type="NCBI Taxonomy" id="2856"/>
    <lineage>
        <taxon>Eukaryota</taxon>
        <taxon>Sar</taxon>
        <taxon>Stramenopiles</taxon>
        <taxon>Ochrophyta</taxon>
        <taxon>Bacillariophyta</taxon>
        <taxon>Bacillariophyceae</taxon>
        <taxon>Bacillariophycidae</taxon>
        <taxon>Bacillariales</taxon>
        <taxon>Bacillariaceae</taxon>
        <taxon>Cylindrotheca</taxon>
    </lineage>
</organism>
<protein>
    <submittedName>
        <fullName evidence="2">Uncharacterized protein</fullName>
    </submittedName>
</protein>
<sequence>MKMSNSTKDPKQKNSREKDTAANVDEEGFSEEQAALDSDAIHLISKAFGGPMARLQIRESRRLSQRLTTETSSEHSDYAKGERSPRSAPRALLYGRLDHYNRIGQNWRLVVENVRVTKRKQLLRERTKRKRCSLWRAASIPPVGCRDERNQECNEGRNLVFHECEEIQILGYDDL</sequence>
<evidence type="ECO:0000313" key="2">
    <source>
        <dbReference type="EMBL" id="CAJ1945397.1"/>
    </source>
</evidence>
<evidence type="ECO:0000313" key="3">
    <source>
        <dbReference type="Proteomes" id="UP001295423"/>
    </source>
</evidence>
<comment type="caution">
    <text evidence="2">The sequence shown here is derived from an EMBL/GenBank/DDBJ whole genome shotgun (WGS) entry which is preliminary data.</text>
</comment>
<accession>A0AAD2CXY2</accession>
<proteinExistence type="predicted"/>
<evidence type="ECO:0000256" key="1">
    <source>
        <dbReference type="SAM" id="MobiDB-lite"/>
    </source>
</evidence>
<dbReference type="AlphaFoldDB" id="A0AAD2CXY2"/>
<keyword evidence="3" id="KW-1185">Reference proteome</keyword>
<gene>
    <name evidence="2" type="ORF">CYCCA115_LOCUS9540</name>
</gene>
<feature type="region of interest" description="Disordered" evidence="1">
    <location>
        <begin position="1"/>
        <end position="31"/>
    </location>
</feature>